<sequence length="164" mass="18769">VKHHGWKVSPHDLHRAQLHLNICKGWYTTYHEKRIPTKATSTYHHEVPPQSLNTTVPSTRYTTASQTTTGESSLTNHNYWLSASRKERRHHTGIDYWFMMPVSNPDNTTQELPLSLTVTDERSNCSSTTTSQRTVETNQHHTCRPHSCRSMPGTFRDSGPSSLK</sequence>
<name>A0A843U9I2_COLES</name>
<gene>
    <name evidence="2" type="ORF">Taro_010417</name>
</gene>
<proteinExistence type="predicted"/>
<feature type="compositionally biased region" description="Polar residues" evidence="1">
    <location>
        <begin position="122"/>
        <end position="137"/>
    </location>
</feature>
<accession>A0A843U9I2</accession>
<feature type="non-terminal residue" evidence="2">
    <location>
        <position position="164"/>
    </location>
</feature>
<evidence type="ECO:0000313" key="3">
    <source>
        <dbReference type="Proteomes" id="UP000652761"/>
    </source>
</evidence>
<evidence type="ECO:0000313" key="2">
    <source>
        <dbReference type="EMBL" id="MQL78003.1"/>
    </source>
</evidence>
<keyword evidence="3" id="KW-1185">Reference proteome</keyword>
<feature type="non-terminal residue" evidence="2">
    <location>
        <position position="1"/>
    </location>
</feature>
<protein>
    <submittedName>
        <fullName evidence="2">Uncharacterized protein</fullName>
    </submittedName>
</protein>
<reference evidence="2" key="1">
    <citation type="submission" date="2017-07" db="EMBL/GenBank/DDBJ databases">
        <title>Taro Niue Genome Assembly and Annotation.</title>
        <authorList>
            <person name="Atibalentja N."/>
            <person name="Keating K."/>
            <person name="Fields C.J."/>
        </authorList>
    </citation>
    <scope>NUCLEOTIDE SEQUENCE</scope>
    <source>
        <strain evidence="2">Niue_2</strain>
        <tissue evidence="2">Leaf</tissue>
    </source>
</reference>
<dbReference type="Proteomes" id="UP000652761">
    <property type="component" value="Unassembled WGS sequence"/>
</dbReference>
<comment type="caution">
    <text evidence="2">The sequence shown here is derived from an EMBL/GenBank/DDBJ whole genome shotgun (WGS) entry which is preliminary data.</text>
</comment>
<dbReference type="AlphaFoldDB" id="A0A843U9I2"/>
<evidence type="ECO:0000256" key="1">
    <source>
        <dbReference type="SAM" id="MobiDB-lite"/>
    </source>
</evidence>
<organism evidence="2 3">
    <name type="scientific">Colocasia esculenta</name>
    <name type="common">Wild taro</name>
    <name type="synonym">Arum esculentum</name>
    <dbReference type="NCBI Taxonomy" id="4460"/>
    <lineage>
        <taxon>Eukaryota</taxon>
        <taxon>Viridiplantae</taxon>
        <taxon>Streptophyta</taxon>
        <taxon>Embryophyta</taxon>
        <taxon>Tracheophyta</taxon>
        <taxon>Spermatophyta</taxon>
        <taxon>Magnoliopsida</taxon>
        <taxon>Liliopsida</taxon>
        <taxon>Araceae</taxon>
        <taxon>Aroideae</taxon>
        <taxon>Colocasieae</taxon>
        <taxon>Colocasia</taxon>
    </lineage>
</organism>
<dbReference type="EMBL" id="NMUH01000377">
    <property type="protein sequence ID" value="MQL78003.1"/>
    <property type="molecule type" value="Genomic_DNA"/>
</dbReference>
<feature type="region of interest" description="Disordered" evidence="1">
    <location>
        <begin position="122"/>
        <end position="164"/>
    </location>
</feature>